<evidence type="ECO:0000256" key="5">
    <source>
        <dbReference type="ARBA" id="ARBA00022741"/>
    </source>
</evidence>
<dbReference type="Gene3D" id="3.30.565.10">
    <property type="entry name" value="Histidine kinase-like ATPase, C-terminal domain"/>
    <property type="match status" value="1"/>
</dbReference>
<dbReference type="PANTHER" id="PTHR43065">
    <property type="entry name" value="SENSOR HISTIDINE KINASE"/>
    <property type="match status" value="1"/>
</dbReference>
<keyword evidence="14" id="KW-1185">Reference proteome</keyword>
<sequence length="405" mass="45835">MNRMFNEQRQDQTTDRQLDSYVFRAIADYTYDWESWHAPDGRLLWLNAAVERMTGYRRDECLKMPDYPLALVAEEDREKVANVLQDAKNGGSGNDVEFQLLHRDGSMRWAAVSWQPMYDESQKHLGFRASVRDITERQQFREELRLYNQHLEQLVQERTAKIAQLEEHRLKMEKLAALGQMAAGVAHEVNNPLAGIRNAFALFKSNLSADDENYELLELIDGEIERISSITHQMYQLYRPSQQSPAKFDLCRVIASVVVLLEPMAEKSNVEVKSQSDRCVPDKELGATEVVLRESELRQILLNVIRNAIQASPSSAVVQIDVTTSTDLVTIAVSDQGKGISNEVAARMFEPFFSTKTGTRQGMGLGLSVSRSLAEAMGGKIVIENERAKGACVKIMLPRRISTHE</sequence>
<evidence type="ECO:0000256" key="1">
    <source>
        <dbReference type="ARBA" id="ARBA00000085"/>
    </source>
</evidence>
<dbReference type="InterPro" id="IPR004358">
    <property type="entry name" value="Sig_transdc_His_kin-like_C"/>
</dbReference>
<dbReference type="NCBIfam" id="TIGR00229">
    <property type="entry name" value="sensory_box"/>
    <property type="match status" value="1"/>
</dbReference>
<evidence type="ECO:0000256" key="8">
    <source>
        <dbReference type="ARBA" id="ARBA00023012"/>
    </source>
</evidence>
<dbReference type="InterPro" id="IPR003594">
    <property type="entry name" value="HATPase_dom"/>
</dbReference>
<dbReference type="InterPro" id="IPR036097">
    <property type="entry name" value="HisK_dim/P_sf"/>
</dbReference>
<keyword evidence="9" id="KW-0175">Coiled coil</keyword>
<keyword evidence="5" id="KW-0547">Nucleotide-binding</keyword>
<dbReference type="PRINTS" id="PR00344">
    <property type="entry name" value="BCTRLSENSOR"/>
</dbReference>
<dbReference type="SMART" id="SM00086">
    <property type="entry name" value="PAC"/>
    <property type="match status" value="1"/>
</dbReference>
<gene>
    <name evidence="13" type="primary">kinA</name>
    <name evidence="13" type="ORF">Mal52_31910</name>
</gene>
<dbReference type="GO" id="GO:0000155">
    <property type="term" value="F:phosphorelay sensor kinase activity"/>
    <property type="evidence" value="ECO:0007669"/>
    <property type="project" value="InterPro"/>
</dbReference>
<evidence type="ECO:0000256" key="4">
    <source>
        <dbReference type="ARBA" id="ARBA00022679"/>
    </source>
</evidence>
<feature type="domain" description="PAS" evidence="11">
    <location>
        <begin position="40"/>
        <end position="91"/>
    </location>
</feature>
<dbReference type="CDD" id="cd00082">
    <property type="entry name" value="HisKA"/>
    <property type="match status" value="1"/>
</dbReference>
<feature type="coiled-coil region" evidence="9">
    <location>
        <begin position="137"/>
        <end position="171"/>
    </location>
</feature>
<evidence type="ECO:0000256" key="3">
    <source>
        <dbReference type="ARBA" id="ARBA00022553"/>
    </source>
</evidence>
<dbReference type="SMART" id="SM00387">
    <property type="entry name" value="HATPase_c"/>
    <property type="match status" value="1"/>
</dbReference>
<dbReference type="InterPro" id="IPR035965">
    <property type="entry name" value="PAS-like_dom_sf"/>
</dbReference>
<dbReference type="Gene3D" id="1.10.287.130">
    <property type="match status" value="1"/>
</dbReference>
<name>A0A517ZQH2_9PLAN</name>
<evidence type="ECO:0000256" key="2">
    <source>
        <dbReference type="ARBA" id="ARBA00012438"/>
    </source>
</evidence>
<protein>
    <recommendedName>
        <fullName evidence="2">histidine kinase</fullName>
        <ecNumber evidence="2">2.7.13.3</ecNumber>
    </recommendedName>
</protein>
<dbReference type="Gene3D" id="3.30.450.20">
    <property type="entry name" value="PAS domain"/>
    <property type="match status" value="1"/>
</dbReference>
<dbReference type="InterPro" id="IPR001610">
    <property type="entry name" value="PAC"/>
</dbReference>
<proteinExistence type="predicted"/>
<dbReference type="EC" id="2.7.13.3" evidence="2"/>
<dbReference type="Pfam" id="PF00512">
    <property type="entry name" value="HisKA"/>
    <property type="match status" value="1"/>
</dbReference>
<dbReference type="InterPro" id="IPR000014">
    <property type="entry name" value="PAS"/>
</dbReference>
<dbReference type="InterPro" id="IPR013655">
    <property type="entry name" value="PAS_fold_3"/>
</dbReference>
<accession>A0A517ZQH2</accession>
<dbReference type="PROSITE" id="PS50109">
    <property type="entry name" value="HIS_KIN"/>
    <property type="match status" value="1"/>
</dbReference>
<dbReference type="PANTHER" id="PTHR43065:SF10">
    <property type="entry name" value="PEROXIDE STRESS-ACTIVATED HISTIDINE KINASE MAK3"/>
    <property type="match status" value="1"/>
</dbReference>
<keyword evidence="3" id="KW-0597">Phosphoprotein</keyword>
<dbReference type="Proteomes" id="UP000319383">
    <property type="component" value="Chromosome"/>
</dbReference>
<dbReference type="InterPro" id="IPR005467">
    <property type="entry name" value="His_kinase_dom"/>
</dbReference>
<organism evidence="13 14">
    <name type="scientific">Symmachiella dynata</name>
    <dbReference type="NCBI Taxonomy" id="2527995"/>
    <lineage>
        <taxon>Bacteria</taxon>
        <taxon>Pseudomonadati</taxon>
        <taxon>Planctomycetota</taxon>
        <taxon>Planctomycetia</taxon>
        <taxon>Planctomycetales</taxon>
        <taxon>Planctomycetaceae</taxon>
        <taxon>Symmachiella</taxon>
    </lineage>
</organism>
<dbReference type="SUPFAM" id="SSF47384">
    <property type="entry name" value="Homodimeric domain of signal transducing histidine kinase"/>
    <property type="match status" value="1"/>
</dbReference>
<dbReference type="SUPFAM" id="SSF55874">
    <property type="entry name" value="ATPase domain of HSP90 chaperone/DNA topoisomerase II/histidine kinase"/>
    <property type="match status" value="1"/>
</dbReference>
<keyword evidence="6 13" id="KW-0418">Kinase</keyword>
<dbReference type="AlphaFoldDB" id="A0A517ZQH2"/>
<dbReference type="SUPFAM" id="SSF55785">
    <property type="entry name" value="PYP-like sensor domain (PAS domain)"/>
    <property type="match status" value="1"/>
</dbReference>
<dbReference type="InterPro" id="IPR000700">
    <property type="entry name" value="PAS-assoc_C"/>
</dbReference>
<dbReference type="EMBL" id="CP036276">
    <property type="protein sequence ID" value="QDU44705.1"/>
    <property type="molecule type" value="Genomic_DNA"/>
</dbReference>
<evidence type="ECO:0000259" key="11">
    <source>
        <dbReference type="PROSITE" id="PS50112"/>
    </source>
</evidence>
<dbReference type="InterPro" id="IPR036890">
    <property type="entry name" value="HATPase_C_sf"/>
</dbReference>
<dbReference type="CDD" id="cd00075">
    <property type="entry name" value="HATPase"/>
    <property type="match status" value="1"/>
</dbReference>
<dbReference type="Pfam" id="PF08447">
    <property type="entry name" value="PAS_3"/>
    <property type="match status" value="1"/>
</dbReference>
<evidence type="ECO:0000256" key="6">
    <source>
        <dbReference type="ARBA" id="ARBA00022777"/>
    </source>
</evidence>
<evidence type="ECO:0000313" key="13">
    <source>
        <dbReference type="EMBL" id="QDU44705.1"/>
    </source>
</evidence>
<dbReference type="GO" id="GO:0005524">
    <property type="term" value="F:ATP binding"/>
    <property type="evidence" value="ECO:0007669"/>
    <property type="project" value="UniProtKB-KW"/>
</dbReference>
<dbReference type="SMART" id="SM00091">
    <property type="entry name" value="PAS"/>
    <property type="match status" value="1"/>
</dbReference>
<evidence type="ECO:0000259" key="10">
    <source>
        <dbReference type="PROSITE" id="PS50109"/>
    </source>
</evidence>
<dbReference type="PROSITE" id="PS50113">
    <property type="entry name" value="PAC"/>
    <property type="match status" value="1"/>
</dbReference>
<evidence type="ECO:0000313" key="14">
    <source>
        <dbReference type="Proteomes" id="UP000319383"/>
    </source>
</evidence>
<feature type="domain" description="PAC" evidence="12">
    <location>
        <begin position="94"/>
        <end position="146"/>
    </location>
</feature>
<dbReference type="InterPro" id="IPR003661">
    <property type="entry name" value="HisK_dim/P_dom"/>
</dbReference>
<dbReference type="CDD" id="cd00130">
    <property type="entry name" value="PAS"/>
    <property type="match status" value="1"/>
</dbReference>
<evidence type="ECO:0000256" key="9">
    <source>
        <dbReference type="SAM" id="Coils"/>
    </source>
</evidence>
<dbReference type="Pfam" id="PF02518">
    <property type="entry name" value="HATPase_c"/>
    <property type="match status" value="1"/>
</dbReference>
<evidence type="ECO:0000259" key="12">
    <source>
        <dbReference type="PROSITE" id="PS50113"/>
    </source>
</evidence>
<dbReference type="PROSITE" id="PS50112">
    <property type="entry name" value="PAS"/>
    <property type="match status" value="1"/>
</dbReference>
<comment type="catalytic activity">
    <reaction evidence="1">
        <text>ATP + protein L-histidine = ADP + protein N-phospho-L-histidine.</text>
        <dbReference type="EC" id="2.7.13.3"/>
    </reaction>
</comment>
<feature type="domain" description="Histidine kinase" evidence="10">
    <location>
        <begin position="184"/>
        <end position="401"/>
    </location>
</feature>
<evidence type="ECO:0000256" key="7">
    <source>
        <dbReference type="ARBA" id="ARBA00022840"/>
    </source>
</evidence>
<keyword evidence="8" id="KW-0902">Two-component regulatory system</keyword>
<dbReference type="SMART" id="SM00388">
    <property type="entry name" value="HisKA"/>
    <property type="match status" value="1"/>
</dbReference>
<keyword evidence="4 13" id="KW-0808">Transferase</keyword>
<dbReference type="KEGG" id="sdyn:Mal52_31910"/>
<dbReference type="RefSeq" id="WP_231962363.1">
    <property type="nucleotide sequence ID" value="NZ_CP036276.1"/>
</dbReference>
<reference evidence="13 14" key="1">
    <citation type="submission" date="2019-02" db="EMBL/GenBank/DDBJ databases">
        <title>Deep-cultivation of Planctomycetes and their phenomic and genomic characterization uncovers novel biology.</title>
        <authorList>
            <person name="Wiegand S."/>
            <person name="Jogler M."/>
            <person name="Boedeker C."/>
            <person name="Pinto D."/>
            <person name="Vollmers J."/>
            <person name="Rivas-Marin E."/>
            <person name="Kohn T."/>
            <person name="Peeters S.H."/>
            <person name="Heuer A."/>
            <person name="Rast P."/>
            <person name="Oberbeckmann S."/>
            <person name="Bunk B."/>
            <person name="Jeske O."/>
            <person name="Meyerdierks A."/>
            <person name="Storesund J.E."/>
            <person name="Kallscheuer N."/>
            <person name="Luecker S."/>
            <person name="Lage O.M."/>
            <person name="Pohl T."/>
            <person name="Merkel B.J."/>
            <person name="Hornburger P."/>
            <person name="Mueller R.-W."/>
            <person name="Bruemmer F."/>
            <person name="Labrenz M."/>
            <person name="Spormann A.M."/>
            <person name="Op den Camp H."/>
            <person name="Overmann J."/>
            <person name="Amann R."/>
            <person name="Jetten M.S.M."/>
            <person name="Mascher T."/>
            <person name="Medema M.H."/>
            <person name="Devos D.P."/>
            <person name="Kaster A.-K."/>
            <person name="Ovreas L."/>
            <person name="Rohde M."/>
            <person name="Galperin M.Y."/>
            <person name="Jogler C."/>
        </authorList>
    </citation>
    <scope>NUCLEOTIDE SEQUENCE [LARGE SCALE GENOMIC DNA]</scope>
    <source>
        <strain evidence="13 14">Mal52</strain>
    </source>
</reference>
<keyword evidence="7" id="KW-0067">ATP-binding</keyword>